<dbReference type="STRING" id="388950.GCA_001611675_00855"/>
<accession>A0A1I7K104</accession>
<sequence length="153" mass="16201">MRTNMECRSLGESKANYTTQTHSAVRQIRQKDSNYSHSSDNESGGGKIIAGLLAGAAAGVVAGMLLAPDKGTETRKKVTESATKLGGQVGKTYGSTREKVTGWAGKLKGGKSEDQSDVTAMGVKKKSPYTDTTKWDDQEVKNMTDAAKNTPGL</sequence>
<feature type="region of interest" description="Disordered" evidence="1">
    <location>
        <begin position="1"/>
        <end position="46"/>
    </location>
</feature>
<feature type="region of interest" description="Disordered" evidence="1">
    <location>
        <begin position="105"/>
        <end position="153"/>
    </location>
</feature>
<proteinExistence type="predicted"/>
<organism evidence="3 4">
    <name type="scientific">Pontibacter akesuensis</name>
    <dbReference type="NCBI Taxonomy" id="388950"/>
    <lineage>
        <taxon>Bacteria</taxon>
        <taxon>Pseudomonadati</taxon>
        <taxon>Bacteroidota</taxon>
        <taxon>Cytophagia</taxon>
        <taxon>Cytophagales</taxon>
        <taxon>Hymenobacteraceae</taxon>
        <taxon>Pontibacter</taxon>
    </lineage>
</organism>
<feature type="compositionally biased region" description="Polar residues" evidence="1">
    <location>
        <begin position="15"/>
        <end position="24"/>
    </location>
</feature>
<feature type="transmembrane region" description="Helical" evidence="2">
    <location>
        <begin position="48"/>
        <end position="67"/>
    </location>
</feature>
<evidence type="ECO:0000313" key="4">
    <source>
        <dbReference type="Proteomes" id="UP000182491"/>
    </source>
</evidence>
<feature type="compositionally biased region" description="Basic and acidic residues" evidence="1">
    <location>
        <begin position="133"/>
        <end position="142"/>
    </location>
</feature>
<protein>
    <submittedName>
        <fullName evidence="3">YtxH-like protein</fullName>
    </submittedName>
</protein>
<dbReference type="EMBL" id="FPCA01000004">
    <property type="protein sequence ID" value="SFU91136.1"/>
    <property type="molecule type" value="Genomic_DNA"/>
</dbReference>
<gene>
    <name evidence="3" type="ORF">SAMN04487941_3274</name>
</gene>
<keyword evidence="2" id="KW-0472">Membrane</keyword>
<dbReference type="Pfam" id="PF12732">
    <property type="entry name" value="YtxH"/>
    <property type="match status" value="1"/>
</dbReference>
<dbReference type="AlphaFoldDB" id="A0A1I7K104"/>
<keyword evidence="4" id="KW-1185">Reference proteome</keyword>
<evidence type="ECO:0000256" key="2">
    <source>
        <dbReference type="SAM" id="Phobius"/>
    </source>
</evidence>
<dbReference type="RefSeq" id="WP_189564799.1">
    <property type="nucleotide sequence ID" value="NZ_BMXC01000004.1"/>
</dbReference>
<keyword evidence="2" id="KW-0812">Transmembrane</keyword>
<evidence type="ECO:0000313" key="3">
    <source>
        <dbReference type="EMBL" id="SFU91136.1"/>
    </source>
</evidence>
<dbReference type="Proteomes" id="UP000182491">
    <property type="component" value="Unassembled WGS sequence"/>
</dbReference>
<dbReference type="InterPro" id="IPR024623">
    <property type="entry name" value="YtxH"/>
</dbReference>
<keyword evidence="2" id="KW-1133">Transmembrane helix</keyword>
<feature type="region of interest" description="Disordered" evidence="1">
    <location>
        <begin position="71"/>
        <end position="90"/>
    </location>
</feature>
<reference evidence="4" key="1">
    <citation type="submission" date="2016-10" db="EMBL/GenBank/DDBJ databases">
        <authorList>
            <person name="Varghese N."/>
        </authorList>
    </citation>
    <scope>NUCLEOTIDE SEQUENCE [LARGE SCALE GENOMIC DNA]</scope>
    <source>
        <strain evidence="4">DSM 18820</strain>
    </source>
</reference>
<evidence type="ECO:0000256" key="1">
    <source>
        <dbReference type="SAM" id="MobiDB-lite"/>
    </source>
</evidence>
<name>A0A1I7K104_9BACT</name>